<protein>
    <submittedName>
        <fullName evidence="1">Uncharacterized protein</fullName>
    </submittedName>
</protein>
<accession>A0A4C1XDW1</accession>
<reference evidence="1 2" key="1">
    <citation type="journal article" date="2019" name="Commun. Biol.">
        <title>The bagworm genome reveals a unique fibroin gene that provides high tensile strength.</title>
        <authorList>
            <person name="Kono N."/>
            <person name="Nakamura H."/>
            <person name="Ohtoshi R."/>
            <person name="Tomita M."/>
            <person name="Numata K."/>
            <person name="Arakawa K."/>
        </authorList>
    </citation>
    <scope>NUCLEOTIDE SEQUENCE [LARGE SCALE GENOMIC DNA]</scope>
</reference>
<comment type="caution">
    <text evidence="1">The sequence shown here is derived from an EMBL/GenBank/DDBJ whole genome shotgun (WGS) entry which is preliminary data.</text>
</comment>
<name>A0A4C1XDW1_EUMVA</name>
<dbReference type="Proteomes" id="UP000299102">
    <property type="component" value="Unassembled WGS sequence"/>
</dbReference>
<keyword evidence="2" id="KW-1185">Reference proteome</keyword>
<dbReference type="EMBL" id="BGZK01000818">
    <property type="protein sequence ID" value="GBP61618.1"/>
    <property type="molecule type" value="Genomic_DNA"/>
</dbReference>
<gene>
    <name evidence="1" type="ORF">EVAR_27505_1</name>
</gene>
<organism evidence="1 2">
    <name type="scientific">Eumeta variegata</name>
    <name type="common">Bagworm moth</name>
    <name type="synonym">Eumeta japonica</name>
    <dbReference type="NCBI Taxonomy" id="151549"/>
    <lineage>
        <taxon>Eukaryota</taxon>
        <taxon>Metazoa</taxon>
        <taxon>Ecdysozoa</taxon>
        <taxon>Arthropoda</taxon>
        <taxon>Hexapoda</taxon>
        <taxon>Insecta</taxon>
        <taxon>Pterygota</taxon>
        <taxon>Neoptera</taxon>
        <taxon>Endopterygota</taxon>
        <taxon>Lepidoptera</taxon>
        <taxon>Glossata</taxon>
        <taxon>Ditrysia</taxon>
        <taxon>Tineoidea</taxon>
        <taxon>Psychidae</taxon>
        <taxon>Oiketicinae</taxon>
        <taxon>Eumeta</taxon>
    </lineage>
</organism>
<evidence type="ECO:0000313" key="2">
    <source>
        <dbReference type="Proteomes" id="UP000299102"/>
    </source>
</evidence>
<evidence type="ECO:0000313" key="1">
    <source>
        <dbReference type="EMBL" id="GBP61618.1"/>
    </source>
</evidence>
<sequence>MTVLNVNKIIKSPKTAVGDTKLNVNANACSGFVRIGGRIEFASGTGRSVVSRDQKENREWDKVEIECETKLESRA</sequence>
<proteinExistence type="predicted"/>
<dbReference type="AlphaFoldDB" id="A0A4C1XDW1"/>